<name>A0AAV5IU86_9ROSI</name>
<comment type="caution">
    <text evidence="1">The sequence shown here is derived from an EMBL/GenBank/DDBJ whole genome shotgun (WGS) entry which is preliminary data.</text>
</comment>
<protein>
    <submittedName>
        <fullName evidence="1">Uncharacterized protein</fullName>
    </submittedName>
</protein>
<gene>
    <name evidence="1" type="ORF">SLEP1_g15747</name>
</gene>
<sequence>MECQCYYWRKPGLGIKAFSNGITEPYGCKFVFICFVNCLVEDKDAGAK</sequence>
<dbReference type="AlphaFoldDB" id="A0AAV5IU86"/>
<accession>A0AAV5IU86</accession>
<dbReference type="Proteomes" id="UP001054252">
    <property type="component" value="Unassembled WGS sequence"/>
</dbReference>
<evidence type="ECO:0000313" key="2">
    <source>
        <dbReference type="Proteomes" id="UP001054252"/>
    </source>
</evidence>
<keyword evidence="2" id="KW-1185">Reference proteome</keyword>
<dbReference type="EMBL" id="BPVZ01000020">
    <property type="protein sequence ID" value="GKV03454.1"/>
    <property type="molecule type" value="Genomic_DNA"/>
</dbReference>
<organism evidence="1 2">
    <name type="scientific">Rubroshorea leprosula</name>
    <dbReference type="NCBI Taxonomy" id="152421"/>
    <lineage>
        <taxon>Eukaryota</taxon>
        <taxon>Viridiplantae</taxon>
        <taxon>Streptophyta</taxon>
        <taxon>Embryophyta</taxon>
        <taxon>Tracheophyta</taxon>
        <taxon>Spermatophyta</taxon>
        <taxon>Magnoliopsida</taxon>
        <taxon>eudicotyledons</taxon>
        <taxon>Gunneridae</taxon>
        <taxon>Pentapetalae</taxon>
        <taxon>rosids</taxon>
        <taxon>malvids</taxon>
        <taxon>Malvales</taxon>
        <taxon>Dipterocarpaceae</taxon>
        <taxon>Rubroshorea</taxon>
    </lineage>
</organism>
<proteinExistence type="predicted"/>
<reference evidence="1 2" key="1">
    <citation type="journal article" date="2021" name="Commun. Biol.">
        <title>The genome of Shorea leprosula (Dipterocarpaceae) highlights the ecological relevance of drought in aseasonal tropical rainforests.</title>
        <authorList>
            <person name="Ng K.K.S."/>
            <person name="Kobayashi M.J."/>
            <person name="Fawcett J.A."/>
            <person name="Hatakeyama M."/>
            <person name="Paape T."/>
            <person name="Ng C.H."/>
            <person name="Ang C.C."/>
            <person name="Tnah L.H."/>
            <person name="Lee C.T."/>
            <person name="Nishiyama T."/>
            <person name="Sese J."/>
            <person name="O'Brien M.J."/>
            <person name="Copetti D."/>
            <person name="Mohd Noor M.I."/>
            <person name="Ong R.C."/>
            <person name="Putra M."/>
            <person name="Sireger I.Z."/>
            <person name="Indrioko S."/>
            <person name="Kosugi Y."/>
            <person name="Izuno A."/>
            <person name="Isagi Y."/>
            <person name="Lee S.L."/>
            <person name="Shimizu K.K."/>
        </authorList>
    </citation>
    <scope>NUCLEOTIDE SEQUENCE [LARGE SCALE GENOMIC DNA]</scope>
    <source>
        <strain evidence="1">214</strain>
    </source>
</reference>
<evidence type="ECO:0000313" key="1">
    <source>
        <dbReference type="EMBL" id="GKV03454.1"/>
    </source>
</evidence>